<reference evidence="2 3" key="1">
    <citation type="submission" date="2018-02" db="EMBL/GenBank/DDBJ databases">
        <title>Draft genome of wild Prunus yedoensis var. nudiflora.</title>
        <authorList>
            <person name="Baek S."/>
            <person name="Kim J.-H."/>
            <person name="Choi K."/>
            <person name="Kim G.-B."/>
            <person name="Cho A."/>
            <person name="Jang H."/>
            <person name="Shin C.-H."/>
            <person name="Yu H.-J."/>
            <person name="Mun J.-H."/>
        </authorList>
    </citation>
    <scope>NUCLEOTIDE SEQUENCE [LARGE SCALE GENOMIC DNA]</scope>
    <source>
        <strain evidence="3">cv. Jeju island</strain>
        <tissue evidence="2">Leaf</tissue>
    </source>
</reference>
<comment type="caution">
    <text evidence="2">The sequence shown here is derived from an EMBL/GenBank/DDBJ whole genome shotgun (WGS) entry which is preliminary data.</text>
</comment>
<feature type="region of interest" description="Disordered" evidence="1">
    <location>
        <begin position="157"/>
        <end position="178"/>
    </location>
</feature>
<evidence type="ECO:0000313" key="3">
    <source>
        <dbReference type="Proteomes" id="UP000250321"/>
    </source>
</evidence>
<keyword evidence="3" id="KW-1185">Reference proteome</keyword>
<name>A0A314UJ30_PRUYE</name>
<dbReference type="EMBL" id="PJQY01003450">
    <property type="protein sequence ID" value="PQM37400.1"/>
    <property type="molecule type" value="Genomic_DNA"/>
</dbReference>
<proteinExistence type="predicted"/>
<evidence type="ECO:0000256" key="1">
    <source>
        <dbReference type="SAM" id="MobiDB-lite"/>
    </source>
</evidence>
<protein>
    <submittedName>
        <fullName evidence="2">Uncharacterized protein</fullName>
    </submittedName>
</protein>
<accession>A0A314UJ30</accession>
<organism evidence="2 3">
    <name type="scientific">Prunus yedoensis var. nudiflora</name>
    <dbReference type="NCBI Taxonomy" id="2094558"/>
    <lineage>
        <taxon>Eukaryota</taxon>
        <taxon>Viridiplantae</taxon>
        <taxon>Streptophyta</taxon>
        <taxon>Embryophyta</taxon>
        <taxon>Tracheophyta</taxon>
        <taxon>Spermatophyta</taxon>
        <taxon>Magnoliopsida</taxon>
        <taxon>eudicotyledons</taxon>
        <taxon>Gunneridae</taxon>
        <taxon>Pentapetalae</taxon>
        <taxon>rosids</taxon>
        <taxon>fabids</taxon>
        <taxon>Rosales</taxon>
        <taxon>Rosaceae</taxon>
        <taxon>Amygdaloideae</taxon>
        <taxon>Amygdaleae</taxon>
        <taxon>Prunus</taxon>
    </lineage>
</organism>
<sequence>MSDLLKTNFLASSSACAELVNHLWQAGDLGTFPSLSPEEQKNEALGLLQKGLIFAAETIHNSSITAPFSAEFEKLEKKNGTLSELLSTEQTRQNMKISDLKRQVSQLKSSNALKDGKINSLAIALSERKEACLRIEHEFADLSQSYDKLLSKFETFQENTKDDEETERDGEREGKKER</sequence>
<dbReference type="AlphaFoldDB" id="A0A314UJ30"/>
<feature type="compositionally biased region" description="Basic and acidic residues" evidence="1">
    <location>
        <begin position="169"/>
        <end position="178"/>
    </location>
</feature>
<dbReference type="Proteomes" id="UP000250321">
    <property type="component" value="Unassembled WGS sequence"/>
</dbReference>
<dbReference type="OrthoDB" id="10625233at2759"/>
<evidence type="ECO:0000313" key="2">
    <source>
        <dbReference type="EMBL" id="PQM37400.1"/>
    </source>
</evidence>
<gene>
    <name evidence="2" type="ORF">Pyn_02723</name>
</gene>